<dbReference type="GO" id="GO:0009306">
    <property type="term" value="P:protein secretion"/>
    <property type="evidence" value="ECO:0007669"/>
    <property type="project" value="InterPro"/>
</dbReference>
<dbReference type="PRINTS" id="PR01032">
    <property type="entry name" value="PHAGEIV"/>
</dbReference>
<comment type="caution">
    <text evidence="4">The sequence shown here is derived from an EMBL/GenBank/DDBJ whole genome shotgun (WGS) entry which is preliminary data.</text>
</comment>
<organism evidence="4 5">
    <name type="scientific">Aestuariivirga litoralis</name>
    <dbReference type="NCBI Taxonomy" id="2650924"/>
    <lineage>
        <taxon>Bacteria</taxon>
        <taxon>Pseudomonadati</taxon>
        <taxon>Pseudomonadota</taxon>
        <taxon>Alphaproteobacteria</taxon>
        <taxon>Hyphomicrobiales</taxon>
        <taxon>Aestuariivirgaceae</taxon>
        <taxon>Aestuariivirga</taxon>
    </lineage>
</organism>
<dbReference type="PRINTS" id="PR00811">
    <property type="entry name" value="BCTERIALGSPD"/>
</dbReference>
<feature type="domain" description="Pilus formation protein N-terminal" evidence="3">
    <location>
        <begin position="63"/>
        <end position="132"/>
    </location>
</feature>
<feature type="domain" description="Type II/III secretion system secretin-like" evidence="2">
    <location>
        <begin position="272"/>
        <end position="433"/>
    </location>
</feature>
<evidence type="ECO:0000256" key="1">
    <source>
        <dbReference type="RuleBase" id="RU004003"/>
    </source>
</evidence>
<evidence type="ECO:0000313" key="5">
    <source>
        <dbReference type="Proteomes" id="UP000248795"/>
    </source>
</evidence>
<evidence type="ECO:0000259" key="3">
    <source>
        <dbReference type="Pfam" id="PF13629"/>
    </source>
</evidence>
<dbReference type="Pfam" id="PF00263">
    <property type="entry name" value="Secretin"/>
    <property type="match status" value="1"/>
</dbReference>
<proteinExistence type="inferred from homology"/>
<dbReference type="InterPro" id="IPR001775">
    <property type="entry name" value="GspD/PilQ"/>
</dbReference>
<reference evidence="5" key="1">
    <citation type="submission" date="2018-06" db="EMBL/GenBank/DDBJ databases">
        <title>Aestuariibacter litoralis strain KCTC 52945T.</title>
        <authorList>
            <person name="Li X."/>
            <person name="Salam N."/>
            <person name="Li J.-L."/>
            <person name="Chen Y.-M."/>
            <person name="Yang Z.-W."/>
            <person name="Zhang L.-Y."/>
            <person name="Han M.-X."/>
            <person name="Xiao M."/>
            <person name="Li W.-J."/>
        </authorList>
    </citation>
    <scope>NUCLEOTIDE SEQUENCE [LARGE SCALE GENOMIC DNA]</scope>
    <source>
        <strain evidence="5">KCTC 52945</strain>
    </source>
</reference>
<dbReference type="Proteomes" id="UP000248795">
    <property type="component" value="Unassembled WGS sequence"/>
</dbReference>
<dbReference type="InterPro" id="IPR004846">
    <property type="entry name" value="T2SS/T3SS_dom"/>
</dbReference>
<keyword evidence="5" id="KW-1185">Reference proteome</keyword>
<dbReference type="PANTHER" id="PTHR30332">
    <property type="entry name" value="PROBABLE GENERAL SECRETION PATHWAY PROTEIN D"/>
    <property type="match status" value="1"/>
</dbReference>
<sequence length="489" mass="52363">MRTLMTRKLSFLPSTLEPILRRHLGMVGLALTLVMLIGVETSQQHAAAAETGSTIDLSAPQAARSLRLGLQKSAVLKLPAVIKDVIVGNPAMVDVYLKNRSTAYLFARSLGQTNVFFLDGAGRQILQLNLEVAIDGVALKALLDRSLPGSAITVDSTGNSVVLRGTVADTQQGKMAEDLARRFIRSYGGNDQSVVNLLKIAESNQVMLKVRVVELKRTLLKQLGINLDGSITAGAFNFKWINDTYPVSRQRILDGVANIPGGPVDISATIRALEASGLATVLAEPTLTAVSGAPASFHAGGQYPYSVCDAPEQNNPYYACTIDFQKYGITLDFTPTVLSEGRIALSIFTEVSDLAENPFGEKPIIDFRNANTSIELPSGGSMMLAGLIKNVSLQKINNTPGLRSLPILGALFSSQSFQRNQSELVVIVTPYVVGPANPDQTATPIDRYNNATDLQQLFLGRLNKIYGLPDAANDVAAGTYHGSVGHIVE</sequence>
<dbReference type="EMBL" id="QKVK01000001">
    <property type="protein sequence ID" value="PZF78716.1"/>
    <property type="molecule type" value="Genomic_DNA"/>
</dbReference>
<dbReference type="AlphaFoldDB" id="A0A2W2BZ14"/>
<evidence type="ECO:0000259" key="2">
    <source>
        <dbReference type="Pfam" id="PF00263"/>
    </source>
</evidence>
<accession>A0A2W2BZ14</accession>
<evidence type="ECO:0000313" key="4">
    <source>
        <dbReference type="EMBL" id="PZF78716.1"/>
    </source>
</evidence>
<dbReference type="InterPro" id="IPR032789">
    <property type="entry name" value="T2SS-T3SS_pil_N"/>
</dbReference>
<name>A0A2W2BZ14_9HYPH</name>
<gene>
    <name evidence="4" type="ORF">DK847_02620</name>
</gene>
<dbReference type="InterPro" id="IPR050810">
    <property type="entry name" value="Bact_Secretion_Sys_Channel"/>
</dbReference>
<dbReference type="Pfam" id="PF13629">
    <property type="entry name" value="T2SS-T3SS_pil_N"/>
    <property type="match status" value="1"/>
</dbReference>
<protein>
    <submittedName>
        <fullName evidence="4">Uncharacterized protein</fullName>
    </submittedName>
</protein>
<dbReference type="GO" id="GO:0015627">
    <property type="term" value="C:type II protein secretion system complex"/>
    <property type="evidence" value="ECO:0007669"/>
    <property type="project" value="TreeGrafter"/>
</dbReference>
<dbReference type="PANTHER" id="PTHR30332:SF17">
    <property type="entry name" value="TYPE IV PILIATION SYSTEM PROTEIN DR_0774-RELATED"/>
    <property type="match status" value="1"/>
</dbReference>
<comment type="similarity">
    <text evidence="1">Belongs to the bacterial secretin family.</text>
</comment>